<keyword evidence="1" id="KW-1133">Transmembrane helix</keyword>
<dbReference type="AlphaFoldDB" id="A0A9X3DGT4"/>
<dbReference type="Gene3D" id="3.30.565.10">
    <property type="entry name" value="Histidine kinase-like ATPase, C-terminal domain"/>
    <property type="match status" value="1"/>
</dbReference>
<evidence type="ECO:0000313" key="3">
    <source>
        <dbReference type="EMBL" id="MCX3267484.1"/>
    </source>
</evidence>
<protein>
    <submittedName>
        <fullName evidence="3">Histidine kinase</fullName>
    </submittedName>
</protein>
<evidence type="ECO:0000259" key="2">
    <source>
        <dbReference type="Pfam" id="PF06580"/>
    </source>
</evidence>
<organism evidence="3 4">
    <name type="scientific">Pedobacter agri</name>
    <dbReference type="NCBI Taxonomy" id="454586"/>
    <lineage>
        <taxon>Bacteria</taxon>
        <taxon>Pseudomonadati</taxon>
        <taxon>Bacteroidota</taxon>
        <taxon>Sphingobacteriia</taxon>
        <taxon>Sphingobacteriales</taxon>
        <taxon>Sphingobacteriaceae</taxon>
        <taxon>Pedobacter</taxon>
    </lineage>
</organism>
<accession>A0A9X3DGT4</accession>
<feature type="transmembrane region" description="Helical" evidence="1">
    <location>
        <begin position="21"/>
        <end position="40"/>
    </location>
</feature>
<dbReference type="Pfam" id="PF06580">
    <property type="entry name" value="His_kinase"/>
    <property type="match status" value="1"/>
</dbReference>
<dbReference type="GO" id="GO:0000155">
    <property type="term" value="F:phosphorelay sensor kinase activity"/>
    <property type="evidence" value="ECO:0007669"/>
    <property type="project" value="InterPro"/>
</dbReference>
<dbReference type="Proteomes" id="UP001142592">
    <property type="component" value="Unassembled WGS sequence"/>
</dbReference>
<feature type="transmembrane region" description="Helical" evidence="1">
    <location>
        <begin position="122"/>
        <end position="143"/>
    </location>
</feature>
<keyword evidence="3" id="KW-0418">Kinase</keyword>
<gene>
    <name evidence="3" type="ORF">OQZ29_22175</name>
</gene>
<keyword evidence="4" id="KW-1185">Reference proteome</keyword>
<dbReference type="GO" id="GO:0016020">
    <property type="term" value="C:membrane"/>
    <property type="evidence" value="ECO:0007669"/>
    <property type="project" value="InterPro"/>
</dbReference>
<keyword evidence="3" id="KW-0808">Transferase</keyword>
<feature type="transmembrane region" description="Helical" evidence="1">
    <location>
        <begin position="79"/>
        <end position="96"/>
    </location>
</feature>
<comment type="caution">
    <text evidence="3">The sequence shown here is derived from an EMBL/GenBank/DDBJ whole genome shotgun (WGS) entry which is preliminary data.</text>
</comment>
<evidence type="ECO:0000256" key="1">
    <source>
        <dbReference type="SAM" id="Phobius"/>
    </source>
</evidence>
<evidence type="ECO:0000313" key="4">
    <source>
        <dbReference type="Proteomes" id="UP001142592"/>
    </source>
</evidence>
<feature type="transmembrane region" description="Helical" evidence="1">
    <location>
        <begin position="46"/>
        <end position="67"/>
    </location>
</feature>
<sequence>MTTYARPFFNSKNFWHNLRRHLAGWTIFMVYESFTIALASGSLERLVYYLLHYVVNILLFYSHAKIVMPLAMSNPSQKAWKIPLFTAMEIAFFLALKYGSDHLIAMIFPEIQKGEIIFDERFIYGGIWRSVYFILLASGYYFLKYYIRERDKSELLEKKSHQQAILAKEQLIELNNARNAFLRAQINPHFLFNTISFIYSKIHKTDPAAGKTLALLSRNMRYALRSGNNPSLVRVSEELKQIRYLLELWQIRQEGEVTAFQLEATESAENAEFIPLVLLTLVENIFKHGNLSDKYHPALLRIETDATHLFIQTRNLVNTGLNDNGQHTGLQNIRQRLRLSYGEHSKMQHYTSGDQFIVKITAPLNIPGEDKNPKNSLRN</sequence>
<reference evidence="3" key="1">
    <citation type="submission" date="2022-11" db="EMBL/GenBank/DDBJ databases">
        <authorList>
            <person name="Graham C."/>
            <person name="Newman J.D."/>
        </authorList>
    </citation>
    <scope>NUCLEOTIDE SEQUENCE</scope>
    <source>
        <strain evidence="3">DSM 19486</strain>
    </source>
</reference>
<feature type="domain" description="Signal transduction histidine kinase internal region" evidence="2">
    <location>
        <begin position="180"/>
        <end position="254"/>
    </location>
</feature>
<keyword evidence="1" id="KW-0472">Membrane</keyword>
<dbReference type="PANTHER" id="PTHR34220:SF7">
    <property type="entry name" value="SENSOR HISTIDINE KINASE YPDA"/>
    <property type="match status" value="1"/>
</dbReference>
<name>A0A9X3DGT4_9SPHI</name>
<dbReference type="InterPro" id="IPR036890">
    <property type="entry name" value="HATPase_C_sf"/>
</dbReference>
<keyword evidence="1" id="KW-0812">Transmembrane</keyword>
<dbReference type="RefSeq" id="WP_116170604.1">
    <property type="nucleotide sequence ID" value="NZ_JAPJUH010000008.1"/>
</dbReference>
<dbReference type="PANTHER" id="PTHR34220">
    <property type="entry name" value="SENSOR HISTIDINE KINASE YPDA"/>
    <property type="match status" value="1"/>
</dbReference>
<dbReference type="EMBL" id="JAPJUH010000008">
    <property type="protein sequence ID" value="MCX3267484.1"/>
    <property type="molecule type" value="Genomic_DNA"/>
</dbReference>
<dbReference type="InterPro" id="IPR050640">
    <property type="entry name" value="Bact_2-comp_sensor_kinase"/>
</dbReference>
<proteinExistence type="predicted"/>
<dbReference type="InterPro" id="IPR010559">
    <property type="entry name" value="Sig_transdc_His_kin_internal"/>
</dbReference>